<dbReference type="Proteomes" id="UP000011135">
    <property type="component" value="Unassembled WGS sequence"/>
</dbReference>
<comment type="caution">
    <text evidence="1">The sequence shown here is derived from an EMBL/GenBank/DDBJ whole genome shotgun (WGS) entry which is preliminary data.</text>
</comment>
<dbReference type="AlphaFoldDB" id="L8JHP5"/>
<gene>
    <name evidence="1" type="ORF">C900_00413</name>
</gene>
<dbReference type="EMBL" id="AMZN01000116">
    <property type="protein sequence ID" value="ELR68381.1"/>
    <property type="molecule type" value="Genomic_DNA"/>
</dbReference>
<organism evidence="1 2">
    <name type="scientific">Fulvivirga imtechensis AK7</name>
    <dbReference type="NCBI Taxonomy" id="1237149"/>
    <lineage>
        <taxon>Bacteria</taxon>
        <taxon>Pseudomonadati</taxon>
        <taxon>Bacteroidota</taxon>
        <taxon>Cytophagia</taxon>
        <taxon>Cytophagales</taxon>
        <taxon>Fulvivirgaceae</taxon>
        <taxon>Fulvivirga</taxon>
    </lineage>
</organism>
<sequence length="40" mass="4319">MQNNVKLPQKPAHGVSVLPKMLTSNVGNISNSKKLTQSTK</sequence>
<dbReference type="STRING" id="1237149.C900_00413"/>
<name>L8JHP5_9BACT</name>
<evidence type="ECO:0000313" key="1">
    <source>
        <dbReference type="EMBL" id="ELR68381.1"/>
    </source>
</evidence>
<reference evidence="1 2" key="1">
    <citation type="submission" date="2012-12" db="EMBL/GenBank/DDBJ databases">
        <title>Genome assembly of Fulvivirga imtechensis AK7.</title>
        <authorList>
            <person name="Nupur N."/>
            <person name="Khatri I."/>
            <person name="Kumar R."/>
            <person name="Subramanian S."/>
            <person name="Pinnaka A."/>
        </authorList>
    </citation>
    <scope>NUCLEOTIDE SEQUENCE [LARGE SCALE GENOMIC DNA]</scope>
    <source>
        <strain evidence="1 2">AK7</strain>
    </source>
</reference>
<protein>
    <submittedName>
        <fullName evidence="1">Uncharacterized protein</fullName>
    </submittedName>
</protein>
<keyword evidence="2" id="KW-1185">Reference proteome</keyword>
<proteinExistence type="predicted"/>
<evidence type="ECO:0000313" key="2">
    <source>
        <dbReference type="Proteomes" id="UP000011135"/>
    </source>
</evidence>
<accession>L8JHP5</accession>